<dbReference type="InterPro" id="IPR027417">
    <property type="entry name" value="P-loop_NTPase"/>
</dbReference>
<dbReference type="OrthoDB" id="410198at2759"/>
<evidence type="ECO:0000259" key="2">
    <source>
        <dbReference type="Pfam" id="PF24564"/>
    </source>
</evidence>
<evidence type="ECO:0000313" key="4">
    <source>
        <dbReference type="Proteomes" id="UP001140560"/>
    </source>
</evidence>
<dbReference type="SUPFAM" id="SSF52540">
    <property type="entry name" value="P-loop containing nucleoside triphosphate hydrolases"/>
    <property type="match status" value="1"/>
</dbReference>
<reference evidence="3" key="1">
    <citation type="submission" date="2022-10" db="EMBL/GenBank/DDBJ databases">
        <title>Tapping the CABI collections for fungal endophytes: first genome assemblies for Collariella, Neodidymelliopsis, Ascochyta clinopodiicola, Didymella pomorum, Didymosphaeria variabile, Neocosmospora piperis and Neocucurbitaria cava.</title>
        <authorList>
            <person name="Hill R."/>
        </authorList>
    </citation>
    <scope>NUCLEOTIDE SEQUENCE</scope>
    <source>
        <strain evidence="3">IMI 356814</strain>
    </source>
</reference>
<dbReference type="PANTHER" id="PTHR36681:SF3">
    <property type="entry name" value="NUCLEAR GTPASE, GERMINAL CENTER-ASSOCIATED, TANDEM DUPLICATE 3"/>
    <property type="match status" value="1"/>
</dbReference>
<feature type="domain" description="DUF7605" evidence="2">
    <location>
        <begin position="682"/>
        <end position="837"/>
    </location>
</feature>
<dbReference type="InterPro" id="IPR056024">
    <property type="entry name" value="DUF7605"/>
</dbReference>
<keyword evidence="4" id="KW-1185">Reference proteome</keyword>
<comment type="caution">
    <text evidence="3">The sequence shown here is derived from an EMBL/GenBank/DDBJ whole genome shotgun (WGS) entry which is preliminary data.</text>
</comment>
<organism evidence="3 4">
    <name type="scientific">Neocucurbitaria cava</name>
    <dbReference type="NCBI Taxonomy" id="798079"/>
    <lineage>
        <taxon>Eukaryota</taxon>
        <taxon>Fungi</taxon>
        <taxon>Dikarya</taxon>
        <taxon>Ascomycota</taxon>
        <taxon>Pezizomycotina</taxon>
        <taxon>Dothideomycetes</taxon>
        <taxon>Pleosporomycetidae</taxon>
        <taxon>Pleosporales</taxon>
        <taxon>Pleosporineae</taxon>
        <taxon>Cucurbitariaceae</taxon>
        <taxon>Neocucurbitaria</taxon>
    </lineage>
</organism>
<feature type="region of interest" description="Disordered" evidence="1">
    <location>
        <begin position="23"/>
        <end position="43"/>
    </location>
</feature>
<name>A0A9W8YBF0_9PLEO</name>
<proteinExistence type="predicted"/>
<sequence length="953" mass="106859">MTRESDQIPLSEPVHPLEEINKLQPNATPPATPTSIHSAEAPNANISDADITRNEVQIIKTEHQQRPAQPRKRGVTGGSVSIATYFEELSRDFGDEDFERDQLTQYDPACEKLPPLAQYLPEFSDAERLVTELVRKVHHCVLQDSEQDAESTYMCERLSAVEKPSYSPPLVMGILGSSGVGKSSLMNAVLGVEGLCPTSPADVGTLVPMELVQMPTDQPTRYAAHIEVFPIDDCVQIVRWAVKDYFNHFLAQSDELAKDAEDMDMGTPAMRTLLALFADQEGFRNSDAAEESLKELESPDDPHVLGIMLGWTHELHRKLSSFVSKGPIFAHTAQDLMEQVEPFVQTVDSPMVELEPEVYLECCVYPFVKLARIALSHPILAKHIVMTDLPGTTDTNVYRVRATKLYLRKCDVILVAHVSTRAGDDPAFKKNIIDSYRRKKNGGVAVIVTQTDKIGTAKNVRQSYTVDEQLRIEAIDEHSKGIKAAQKQLQMQLKTAGRARAKGSADLLQQLRDKDELYKLHTQHAEALRKQITVAARNRQVKNDLQTWFRAKSKSSHELPVFCVSSEGYMKHLQPYQVLEPPDLPVELTGIPALREFMLTLPVRTGRAQALVHHCTNMVPGVLNAIALSCTGFKPMMKRDHLSKVIMDAQLGIPTQIRRAREAFRGGCVTSMLVKIDLVEPTWLEKAGLLCDRWAKYHACGYLSFLRHEGTWKTKACGSADWNKSLLRMAARDLDPMFDDLCDKGIHVLQQEMSQTLSEIMDEMERQIKANIDMGQFPAFRDFFDNIRNQKKDIEMTIKQSTKKLLSELQNLHYNSLTNAETNPFTNKMSTIYGLTIKAQSTKEFRTKHLARVNLFKNNVTAEKLGPFMAIKHNIESEIDASLYAVEQALLTKCDGVFENVLHDFNSVCPLRENDSAGAVKRRDALGKVVEEAKEILSGEVGARLRECGLDVA</sequence>
<evidence type="ECO:0000256" key="1">
    <source>
        <dbReference type="SAM" id="MobiDB-lite"/>
    </source>
</evidence>
<dbReference type="EMBL" id="JAPEUY010000007">
    <property type="protein sequence ID" value="KAJ4371168.1"/>
    <property type="molecule type" value="Genomic_DNA"/>
</dbReference>
<gene>
    <name evidence="3" type="ORF">N0V83_004384</name>
</gene>
<evidence type="ECO:0000313" key="3">
    <source>
        <dbReference type="EMBL" id="KAJ4371168.1"/>
    </source>
</evidence>
<dbReference type="Pfam" id="PF24564">
    <property type="entry name" value="DUF7605"/>
    <property type="match status" value="1"/>
</dbReference>
<accession>A0A9W8YBF0</accession>
<dbReference type="Proteomes" id="UP001140560">
    <property type="component" value="Unassembled WGS sequence"/>
</dbReference>
<dbReference type="AlphaFoldDB" id="A0A9W8YBF0"/>
<dbReference type="PANTHER" id="PTHR36681">
    <property type="entry name" value="NUCLEAR GTPASE, GERMINAL CENTER-ASSOCIATED, TANDEM DUPLICATE 3"/>
    <property type="match status" value="1"/>
</dbReference>
<dbReference type="Gene3D" id="3.40.50.300">
    <property type="entry name" value="P-loop containing nucleotide triphosphate hydrolases"/>
    <property type="match status" value="2"/>
</dbReference>
<protein>
    <recommendedName>
        <fullName evidence="2">DUF7605 domain-containing protein</fullName>
    </recommendedName>
</protein>